<dbReference type="InterPro" id="IPR012337">
    <property type="entry name" value="RNaseH-like_sf"/>
</dbReference>
<dbReference type="InterPro" id="IPR025724">
    <property type="entry name" value="GAG-pre-integrase_dom"/>
</dbReference>
<keyword evidence="4" id="KW-1185">Reference proteome</keyword>
<evidence type="ECO:0000259" key="2">
    <source>
        <dbReference type="Pfam" id="PF13976"/>
    </source>
</evidence>
<dbReference type="PANTHER" id="PTHR34222:SF99">
    <property type="entry name" value="PROTEIN, PUTATIVE-RELATED"/>
    <property type="match status" value="1"/>
</dbReference>
<feature type="compositionally biased region" description="Polar residues" evidence="1">
    <location>
        <begin position="450"/>
        <end position="470"/>
    </location>
</feature>
<comment type="caution">
    <text evidence="3">The sequence shown here is derived from an EMBL/GenBank/DDBJ whole genome shotgun (WGS) entry which is preliminary data.</text>
</comment>
<evidence type="ECO:0000313" key="4">
    <source>
        <dbReference type="Proteomes" id="UP001151760"/>
    </source>
</evidence>
<accession>A0ABQ5AJZ1</accession>
<dbReference type="SUPFAM" id="SSF53098">
    <property type="entry name" value="Ribonuclease H-like"/>
    <property type="match status" value="1"/>
</dbReference>
<dbReference type="Proteomes" id="UP001151760">
    <property type="component" value="Unassembled WGS sequence"/>
</dbReference>
<feature type="region of interest" description="Disordered" evidence="1">
    <location>
        <begin position="436"/>
        <end position="470"/>
    </location>
</feature>
<feature type="region of interest" description="Disordered" evidence="1">
    <location>
        <begin position="150"/>
        <end position="187"/>
    </location>
</feature>
<dbReference type="EMBL" id="BQNB010012366">
    <property type="protein sequence ID" value="GJT02651.1"/>
    <property type="molecule type" value="Genomic_DNA"/>
</dbReference>
<reference evidence="3" key="2">
    <citation type="submission" date="2022-01" db="EMBL/GenBank/DDBJ databases">
        <authorList>
            <person name="Yamashiro T."/>
            <person name="Shiraishi A."/>
            <person name="Satake H."/>
            <person name="Nakayama K."/>
        </authorList>
    </citation>
    <scope>NUCLEOTIDE SEQUENCE</scope>
</reference>
<protein>
    <submittedName>
        <fullName evidence="3">Ribonuclease H-like domain-containing protein</fullName>
    </submittedName>
</protein>
<evidence type="ECO:0000313" key="3">
    <source>
        <dbReference type="EMBL" id="GJT02651.1"/>
    </source>
</evidence>
<gene>
    <name evidence="3" type="ORF">Tco_0823820</name>
</gene>
<sequence length="828" mass="91539">MVGASPSGSAVVDSINNLDAGNPLHVQNSDNSNFVIIPFKLLGTEFGLVPGCYWLTGCKVLGGFDALTKLPKVDASKELGLHQELMKLMQFLMGLDDCYHPVRSSLLTRELLPKVKDAYIVVSREESHRGVYESSGVTESKLNATSFAAKSFNNNNSNNNNNNNRRGYNNSNNNTKGNLPSNRGPNPNLNCKHFGKIGHTIDRCFELVSFPNGFKRSSNSNTVKQGFNANADLKQNEKICSGNPSSGFTSEQMQKLLSLINETPSSSIHANMVVVLGYCVSLLSINKLIRDSTMFVGFDENLYSGKEKESGTGSESGGLYLFDKNNKCVIGKSNLVMSFHVSKSLWHSRLGHPANQVLSVLKNDLSVSKDTSVPGYEVYHKAKQTRKPFPLSDRKSKTLGELVHLDLWGPYGVPSREGFKYFLTIVDDYSRELYGDVSQNPQSSDDDGNDTSVVDGSLQPSFDTTDSSQGMYQEGWQSATQIDDQHWSEGNTHGLRRSSRQSKLPVKFNDYVLNSSVKYGIQKYVSYSKLKGSNLCFATTLNKSVEPTCLKDALSDANWVEAMNNDIEALNKNNTWTECDLPIGRKPIGNLASVLKKHLKHIADKAPRGFGHYVERTIDPINASMSTKFRIEKFPKINDAHRKLRGIRVEDRRDNGSPSANGVTRDHVICILLSNEVLISALNGSFAHHYKIPLFDGWTVDDVQLSKSLNLANFVFRSPRSQGVSWFHSISRRDCCTTPRTNNPTLEYQTADSKHDTMGASDVEILEKVPAMVTASASGQPSAMSLLDTDIVKSQLGQVVLRPWVLQIWKTMASGLCMKVGLAQALRQ</sequence>
<proteinExistence type="predicted"/>
<feature type="compositionally biased region" description="Low complexity" evidence="1">
    <location>
        <begin position="150"/>
        <end position="178"/>
    </location>
</feature>
<name>A0ABQ5AJZ1_9ASTR</name>
<reference evidence="3" key="1">
    <citation type="journal article" date="2022" name="Int. J. Mol. Sci.">
        <title>Draft Genome of Tanacetum Coccineum: Genomic Comparison of Closely Related Tanacetum-Family Plants.</title>
        <authorList>
            <person name="Yamashiro T."/>
            <person name="Shiraishi A."/>
            <person name="Nakayama K."/>
            <person name="Satake H."/>
        </authorList>
    </citation>
    <scope>NUCLEOTIDE SEQUENCE</scope>
</reference>
<evidence type="ECO:0000256" key="1">
    <source>
        <dbReference type="SAM" id="MobiDB-lite"/>
    </source>
</evidence>
<feature type="domain" description="GAG-pre-integrase" evidence="2">
    <location>
        <begin position="318"/>
        <end position="384"/>
    </location>
</feature>
<dbReference type="PANTHER" id="PTHR34222">
    <property type="entry name" value="GAG_PRE-INTEGRS DOMAIN-CONTAINING PROTEIN"/>
    <property type="match status" value="1"/>
</dbReference>
<dbReference type="Pfam" id="PF13976">
    <property type="entry name" value="gag_pre-integrs"/>
    <property type="match status" value="1"/>
</dbReference>
<organism evidence="3 4">
    <name type="scientific">Tanacetum coccineum</name>
    <dbReference type="NCBI Taxonomy" id="301880"/>
    <lineage>
        <taxon>Eukaryota</taxon>
        <taxon>Viridiplantae</taxon>
        <taxon>Streptophyta</taxon>
        <taxon>Embryophyta</taxon>
        <taxon>Tracheophyta</taxon>
        <taxon>Spermatophyta</taxon>
        <taxon>Magnoliopsida</taxon>
        <taxon>eudicotyledons</taxon>
        <taxon>Gunneridae</taxon>
        <taxon>Pentapetalae</taxon>
        <taxon>asterids</taxon>
        <taxon>campanulids</taxon>
        <taxon>Asterales</taxon>
        <taxon>Asteraceae</taxon>
        <taxon>Asteroideae</taxon>
        <taxon>Anthemideae</taxon>
        <taxon>Anthemidinae</taxon>
        <taxon>Tanacetum</taxon>
    </lineage>
</organism>